<dbReference type="InterPro" id="IPR032675">
    <property type="entry name" value="LRR_dom_sf"/>
</dbReference>
<feature type="region of interest" description="Disordered" evidence="1">
    <location>
        <begin position="196"/>
        <end position="229"/>
    </location>
</feature>
<accession>A0A9W6YKI8</accession>
<dbReference type="EMBL" id="BSXW01012585">
    <property type="protein sequence ID" value="GMF66270.1"/>
    <property type="molecule type" value="Genomic_DNA"/>
</dbReference>
<dbReference type="InterPro" id="IPR000719">
    <property type="entry name" value="Prot_kinase_dom"/>
</dbReference>
<dbReference type="Gene3D" id="1.10.510.10">
    <property type="entry name" value="Transferase(Phosphotransferase) domain 1"/>
    <property type="match status" value="1"/>
</dbReference>
<feature type="domain" description="Protein kinase" evidence="4">
    <location>
        <begin position="435"/>
        <end position="733"/>
    </location>
</feature>
<dbReference type="PANTHER" id="PTHR44167:SF30">
    <property type="entry name" value="PHOSPHORYLASE KINASE"/>
    <property type="match status" value="1"/>
</dbReference>
<dbReference type="Pfam" id="PF00069">
    <property type="entry name" value="Pkinase"/>
    <property type="match status" value="1"/>
</dbReference>
<feature type="transmembrane region" description="Helical" evidence="2">
    <location>
        <begin position="1400"/>
        <end position="1419"/>
    </location>
</feature>
<dbReference type="GO" id="GO:0044773">
    <property type="term" value="P:mitotic DNA damage checkpoint signaling"/>
    <property type="evidence" value="ECO:0007669"/>
    <property type="project" value="TreeGrafter"/>
</dbReference>
<protein>
    <submittedName>
        <fullName evidence="5">Unnamed protein product</fullName>
    </submittedName>
</protein>
<dbReference type="GO" id="GO:0004674">
    <property type="term" value="F:protein serine/threonine kinase activity"/>
    <property type="evidence" value="ECO:0007669"/>
    <property type="project" value="TreeGrafter"/>
</dbReference>
<proteinExistence type="predicted"/>
<comment type="caution">
    <text evidence="5">The sequence shown here is derived from an EMBL/GenBank/DDBJ whole genome shotgun (WGS) entry which is preliminary data.</text>
</comment>
<dbReference type="SMART" id="SM00220">
    <property type="entry name" value="S_TKc"/>
    <property type="match status" value="1"/>
</dbReference>
<feature type="transmembrane region" description="Helical" evidence="2">
    <location>
        <begin position="1119"/>
        <end position="1140"/>
    </location>
</feature>
<dbReference type="GO" id="GO:0005524">
    <property type="term" value="F:ATP binding"/>
    <property type="evidence" value="ECO:0007669"/>
    <property type="project" value="InterPro"/>
</dbReference>
<dbReference type="OrthoDB" id="103029at2759"/>
<feature type="transmembrane region" description="Helical" evidence="2">
    <location>
        <begin position="234"/>
        <end position="257"/>
    </location>
</feature>
<sequence length="1765" mass="194568">MQLIQFAQLAAFTLSFWSSAAGATSSTSGTIACDQVALASETSSKWTVSCVTEGFATASSAYFDPLLVRDYYVNSAAFVAAAAPDLNLSSTFSEVDALVSPSVTKFSLSAASGPPTPLVVILKTNIDFVTATIRHLEGITLTTIDASSIDLRDNDQMDLLAQTPEHKKQLATWITDGVLLANDTVIAVMDSSNQKERSSVVDSADTDSRSTTRLPSSSSGSVSSTRDNGNMDEIPITIIAVVVPAVLAIGITLAFVVRKRRRMQYRETDGILDLPHPFGKPSRDRTETSGNFTSIESELSRESNHQDANDRGSCVDLAVTPSDAYAQPDKQPDTSTSASGGYVNLKSPQDSPHNFLITNTRRHNPDYEYGDTRHSLEMLSTHSTSSATPAQPRTAARKALRLALESLVEPKLSEDGSSTAASIIVNANQYSFSPRTEIEETALAFFVSCHLSEYRNDVSSELAPHIKLGLKIFIEDDADLAGRESYALSCLQHDDSSRAFAPRLHDTALEYELVLPNTKNTRDAVTLNCSILVLESPSCTSLQAHIRSSREPLAQTISRVVQSLRSLHARGLVHGALHTDSLIACFPDARLKFWGLEHASRDGHKVPCPDTDLLGITEAEYVAPELAALALEDKPNSRAAPSLDVWSLGVIILKIYAYGQQLGEFQGCSHPHDVFERLNSSDLDGELLNECFFERSITQFVSNEDVKILLRQCLQRTPTLRLSVDEIAKHKIFFQAKEREVSRTTTVKSAVVSRMLSAIIEEKDVATCGEPEREASGKEHVPEKIENKLFEQTGNDFDTVPEPLPPSLWLFLPPVELEIDLTQRASYYTVEQWVSQLKRLQQQRGEELRFPLVFMCETCEASAAVPCSIATTTKSGTSVTSSLLPLVMPLVQETMLFLEARTLLSDGRNVGEASGLAGPQQWEELRTFYRALERMELATLNPVNEVELAPMEQALKDKDPARSQQVLDKLTQLIFSGDKREYVRNLLDALVGDEVLANQMERSSWTALRRCDETGGSPSTSGDRWLGMMPRHVPEVVGADVVSSTHVVNADDVVPSLISQTDDVADLDKDQILHPSPAGKARSPRVSSLMPKLSRASSSEPRPSVVNIISAEVATFYDVFGVLGVPMIIMFVVSAAWTFMMAAIQLHADSIANTIMNTTDFDNGDFWLLPKADSSVIVSAVVLLTLFGIGYTALAVTMIFFYRAGAPVESDLAEGEGGNTLPSAKRMEKDQVAQFAEPSQNIVRRAMLWIRKLPSDVRDHYFVMFAPLVVLIYYINTFEFDRAEFITRTQTLSPGTFDNVARIFGEPSQISSFCSAFHYLQFSLGSTLFYKSSLNLLSLYKWRKIIVTLIRNYHERKMERKRKALIKPVATVITKAATIKAVITEKLSVSMRKPKLGRHFFPKLVLSLGFLAVGIYNFVYSIGSVVSTTELCSKHDKCVLTSYSWNFGHKHCTCLVFADRQTSPKTYAEWTDPEDTTENLAELAIAGELRIIQIINRAVPELPEELRKCHNLEQLILAYTKTNHLPEWISEFSHMELLTIADGIFDNMEHLAFLHLGTHPDVKTLPSLASLKNVRYLTVAVLDSLTELPSFHGLKSVSDLNIVSLPSVASLPSLAPLKSLKNMVIRARSAVCCNGFISGTCNMIESQCMPILGERHPLICTDKRISAEDKEILTAFGNRICPPSVPLARELTAPSIHSTDELCGGTKYKECAVNGVQGMCYNTRMTVINCETTSNYINMRKLQIKRGVGDVCDPDVEAWLGCVRS</sequence>
<name>A0A9W6YKI8_9STRA</name>
<keyword evidence="2" id="KW-0812">Transmembrane</keyword>
<evidence type="ECO:0000259" key="4">
    <source>
        <dbReference type="PROSITE" id="PS50011"/>
    </source>
</evidence>
<dbReference type="Gene3D" id="3.80.10.10">
    <property type="entry name" value="Ribonuclease Inhibitor"/>
    <property type="match status" value="1"/>
</dbReference>
<feature type="chain" id="PRO_5040863539" evidence="3">
    <location>
        <begin position="23"/>
        <end position="1765"/>
    </location>
</feature>
<evidence type="ECO:0000256" key="3">
    <source>
        <dbReference type="SAM" id="SignalP"/>
    </source>
</evidence>
<dbReference type="PANTHER" id="PTHR44167">
    <property type="entry name" value="OVARIAN-SPECIFIC SERINE/THREONINE-PROTEIN KINASE LOK-RELATED"/>
    <property type="match status" value="1"/>
</dbReference>
<dbReference type="Pfam" id="PF26605">
    <property type="entry name" value="WLGC"/>
    <property type="match status" value="1"/>
</dbReference>
<keyword evidence="2" id="KW-1133">Transmembrane helix</keyword>
<feature type="region of interest" description="Disordered" evidence="1">
    <location>
        <begin position="1071"/>
        <end position="1100"/>
    </location>
</feature>
<evidence type="ECO:0000313" key="6">
    <source>
        <dbReference type="Proteomes" id="UP001165083"/>
    </source>
</evidence>
<keyword evidence="6" id="KW-1185">Reference proteome</keyword>
<gene>
    <name evidence="5" type="ORF">Plil01_001876000</name>
</gene>
<keyword evidence="3" id="KW-0732">Signal</keyword>
<dbReference type="GO" id="GO:0005634">
    <property type="term" value="C:nucleus"/>
    <property type="evidence" value="ECO:0007669"/>
    <property type="project" value="TreeGrafter"/>
</dbReference>
<feature type="compositionally biased region" description="Polar residues" evidence="1">
    <location>
        <begin position="346"/>
        <end position="359"/>
    </location>
</feature>
<reference evidence="5" key="1">
    <citation type="submission" date="2023-04" db="EMBL/GenBank/DDBJ databases">
        <title>Phytophthora lilii NBRC 32176.</title>
        <authorList>
            <person name="Ichikawa N."/>
            <person name="Sato H."/>
            <person name="Tonouchi N."/>
        </authorList>
    </citation>
    <scope>NUCLEOTIDE SEQUENCE</scope>
    <source>
        <strain evidence="5">NBRC 32176</strain>
    </source>
</reference>
<feature type="compositionally biased region" description="Low complexity" evidence="1">
    <location>
        <begin position="209"/>
        <end position="227"/>
    </location>
</feature>
<dbReference type="InterPro" id="IPR058256">
    <property type="entry name" value="WLGC"/>
</dbReference>
<feature type="compositionally biased region" description="Polar residues" evidence="1">
    <location>
        <begin position="288"/>
        <end position="297"/>
    </location>
</feature>
<dbReference type="InterPro" id="IPR011009">
    <property type="entry name" value="Kinase-like_dom_sf"/>
</dbReference>
<feature type="compositionally biased region" description="Basic and acidic residues" evidence="1">
    <location>
        <begin position="298"/>
        <end position="310"/>
    </location>
</feature>
<evidence type="ECO:0000256" key="2">
    <source>
        <dbReference type="SAM" id="Phobius"/>
    </source>
</evidence>
<dbReference type="SUPFAM" id="SSF56112">
    <property type="entry name" value="Protein kinase-like (PK-like)"/>
    <property type="match status" value="1"/>
</dbReference>
<evidence type="ECO:0000313" key="5">
    <source>
        <dbReference type="EMBL" id="GMF66270.1"/>
    </source>
</evidence>
<feature type="signal peptide" evidence="3">
    <location>
        <begin position="1"/>
        <end position="22"/>
    </location>
</feature>
<keyword evidence="2" id="KW-0472">Membrane</keyword>
<organism evidence="5 6">
    <name type="scientific">Phytophthora lilii</name>
    <dbReference type="NCBI Taxonomy" id="2077276"/>
    <lineage>
        <taxon>Eukaryota</taxon>
        <taxon>Sar</taxon>
        <taxon>Stramenopiles</taxon>
        <taxon>Oomycota</taxon>
        <taxon>Peronosporomycetes</taxon>
        <taxon>Peronosporales</taxon>
        <taxon>Peronosporaceae</taxon>
        <taxon>Phytophthora</taxon>
    </lineage>
</organism>
<feature type="transmembrane region" description="Helical" evidence="2">
    <location>
        <begin position="1257"/>
        <end position="1275"/>
    </location>
</feature>
<dbReference type="PROSITE" id="PS50011">
    <property type="entry name" value="PROTEIN_KINASE_DOM"/>
    <property type="match status" value="1"/>
</dbReference>
<evidence type="ECO:0000256" key="1">
    <source>
        <dbReference type="SAM" id="MobiDB-lite"/>
    </source>
</evidence>
<dbReference type="SUPFAM" id="SSF52058">
    <property type="entry name" value="L domain-like"/>
    <property type="match status" value="1"/>
</dbReference>
<dbReference type="Proteomes" id="UP001165083">
    <property type="component" value="Unassembled WGS sequence"/>
</dbReference>
<feature type="transmembrane region" description="Helical" evidence="2">
    <location>
        <begin position="1176"/>
        <end position="1202"/>
    </location>
</feature>
<feature type="region of interest" description="Disordered" evidence="1">
    <location>
        <begin position="271"/>
        <end position="364"/>
    </location>
</feature>